<evidence type="ECO:0000313" key="4">
    <source>
        <dbReference type="Proteomes" id="UP001202328"/>
    </source>
</evidence>
<feature type="compositionally biased region" description="Low complexity" evidence="1">
    <location>
        <begin position="289"/>
        <end position="302"/>
    </location>
</feature>
<proteinExistence type="predicted"/>
<dbReference type="Pfam" id="PF13837">
    <property type="entry name" value="Myb_DNA-bind_4"/>
    <property type="match status" value="1"/>
</dbReference>
<evidence type="ECO:0000259" key="2">
    <source>
        <dbReference type="Pfam" id="PF13837"/>
    </source>
</evidence>
<dbReference type="Proteomes" id="UP001202328">
    <property type="component" value="Unassembled WGS sequence"/>
</dbReference>
<feature type="region of interest" description="Disordered" evidence="1">
    <location>
        <begin position="72"/>
        <end position="105"/>
    </location>
</feature>
<organism evidence="3 4">
    <name type="scientific">Papaver atlanticum</name>
    <dbReference type="NCBI Taxonomy" id="357466"/>
    <lineage>
        <taxon>Eukaryota</taxon>
        <taxon>Viridiplantae</taxon>
        <taxon>Streptophyta</taxon>
        <taxon>Embryophyta</taxon>
        <taxon>Tracheophyta</taxon>
        <taxon>Spermatophyta</taxon>
        <taxon>Magnoliopsida</taxon>
        <taxon>Ranunculales</taxon>
        <taxon>Papaveraceae</taxon>
        <taxon>Papaveroideae</taxon>
        <taxon>Papaver</taxon>
    </lineage>
</organism>
<dbReference type="EMBL" id="JAJJMB010008592">
    <property type="protein sequence ID" value="KAI3922775.1"/>
    <property type="molecule type" value="Genomic_DNA"/>
</dbReference>
<feature type="compositionally biased region" description="Basic and acidic residues" evidence="1">
    <location>
        <begin position="304"/>
        <end position="313"/>
    </location>
</feature>
<evidence type="ECO:0000256" key="1">
    <source>
        <dbReference type="SAM" id="MobiDB-lite"/>
    </source>
</evidence>
<dbReference type="PANTHER" id="PTHR33492">
    <property type="entry name" value="OSJNBA0043A12.37 PROTEIN-RELATED"/>
    <property type="match status" value="1"/>
</dbReference>
<dbReference type="PANTHER" id="PTHR33492:SF11">
    <property type="entry name" value="OS04G0670900 PROTEIN"/>
    <property type="match status" value="1"/>
</dbReference>
<reference evidence="3" key="1">
    <citation type="submission" date="2022-04" db="EMBL/GenBank/DDBJ databases">
        <title>A functionally conserved STORR gene fusion in Papaver species that diverged 16.8 million years ago.</title>
        <authorList>
            <person name="Catania T."/>
        </authorList>
    </citation>
    <scope>NUCLEOTIDE SEQUENCE</scope>
    <source>
        <strain evidence="3">S-188037</strain>
    </source>
</reference>
<feature type="domain" description="Myb/SANT-like DNA-binding" evidence="2">
    <location>
        <begin position="56"/>
        <end position="154"/>
    </location>
</feature>
<feature type="compositionally biased region" description="Low complexity" evidence="1">
    <location>
        <begin position="152"/>
        <end position="176"/>
    </location>
</feature>
<sequence>MSEPQNTTSSSAALVPVHHYHHHHEPQQEAQLIVSPAALPNPSASSSLIREYRKGNWTLHETLVLITAKKMDDERRTTTKSSSTTTKTPPLLVGPTNKSSSSSSGCRSAELRWKWVENYCWKNGCMRSQNQCNDKWDNLLRDYKKVREYESRSSFSTTTTTTSDSNVHNHQVQQQQQHDHHRDGSSSSSKDLIIPSYWQMEKHERKERNLPTNLLFEVFQALNEVVQRRYLQRQAHPKSSQPSNIIVSTTCPPTISVAIPPPQALPHQHRFLPPPPLQPPQSLLPPPVETITTPTTDSTETEGSSERLETTDRKRQRKVRKLGASITRSSSVLTKTLIDCEEMKEKRHQHIIQLEERKLQIEEAKIEVNKQGFNGIITAINNLSGAIQSLVSSNRQNNAI</sequence>
<comment type="caution">
    <text evidence="3">The sequence shown here is derived from an EMBL/GenBank/DDBJ whole genome shotgun (WGS) entry which is preliminary data.</text>
</comment>
<dbReference type="Gene3D" id="1.10.10.60">
    <property type="entry name" value="Homeodomain-like"/>
    <property type="match status" value="1"/>
</dbReference>
<keyword evidence="4" id="KW-1185">Reference proteome</keyword>
<feature type="compositionally biased region" description="Low complexity" evidence="1">
    <location>
        <begin position="79"/>
        <end position="88"/>
    </location>
</feature>
<feature type="region of interest" description="Disordered" evidence="1">
    <location>
        <begin position="151"/>
        <end position="190"/>
    </location>
</feature>
<evidence type="ECO:0000313" key="3">
    <source>
        <dbReference type="EMBL" id="KAI3922775.1"/>
    </source>
</evidence>
<feature type="region of interest" description="Disordered" evidence="1">
    <location>
        <begin position="261"/>
        <end position="321"/>
    </location>
</feature>
<dbReference type="AlphaFoldDB" id="A0AAD4ST14"/>
<protein>
    <recommendedName>
        <fullName evidence="2">Myb/SANT-like DNA-binding domain-containing protein</fullName>
    </recommendedName>
</protein>
<gene>
    <name evidence="3" type="ORF">MKW98_006906</name>
</gene>
<feature type="compositionally biased region" description="Pro residues" evidence="1">
    <location>
        <begin position="272"/>
        <end position="288"/>
    </location>
</feature>
<name>A0AAD4ST14_9MAGN</name>
<dbReference type="InterPro" id="IPR044822">
    <property type="entry name" value="Myb_DNA-bind_4"/>
</dbReference>
<accession>A0AAD4ST14</accession>